<dbReference type="EMBL" id="BQKE01000006">
    <property type="protein sequence ID" value="GJM64571.1"/>
    <property type="molecule type" value="Genomic_DNA"/>
</dbReference>
<accession>A0AAN5APR1</accession>
<gene>
    <name evidence="1" type="ORF">PEDI_51230</name>
</gene>
<evidence type="ECO:0000313" key="2">
    <source>
        <dbReference type="Proteomes" id="UP001310022"/>
    </source>
</evidence>
<reference evidence="1 2" key="1">
    <citation type="submission" date="2021-12" db="EMBL/GenBank/DDBJ databases">
        <title>Genome sequencing of bacteria with rrn-lacking chromosome and rrn-plasmid.</title>
        <authorList>
            <person name="Anda M."/>
            <person name="Iwasaki W."/>
        </authorList>
    </citation>
    <scope>NUCLEOTIDE SEQUENCE [LARGE SCALE GENOMIC DNA]</scope>
    <source>
        <strain evidence="1 2">NBRC 15940</strain>
    </source>
</reference>
<sequence length="43" mass="5056">MNSAFDKKTLAQPLQNTKHRLMLGEWMLNQPWLGILPFYNVPL</sequence>
<organism evidence="1 2">
    <name type="scientific">Persicobacter diffluens</name>
    <dbReference type="NCBI Taxonomy" id="981"/>
    <lineage>
        <taxon>Bacteria</taxon>
        <taxon>Pseudomonadati</taxon>
        <taxon>Bacteroidota</taxon>
        <taxon>Cytophagia</taxon>
        <taxon>Cytophagales</taxon>
        <taxon>Persicobacteraceae</taxon>
        <taxon>Persicobacter</taxon>
    </lineage>
</organism>
<comment type="caution">
    <text evidence="1">The sequence shown here is derived from an EMBL/GenBank/DDBJ whole genome shotgun (WGS) entry which is preliminary data.</text>
</comment>
<dbReference type="Proteomes" id="UP001310022">
    <property type="component" value="Unassembled WGS sequence"/>
</dbReference>
<keyword evidence="2" id="KW-1185">Reference proteome</keyword>
<protein>
    <submittedName>
        <fullName evidence="1">Uncharacterized protein</fullName>
    </submittedName>
</protein>
<dbReference type="AlphaFoldDB" id="A0AAN5APR1"/>
<evidence type="ECO:0000313" key="1">
    <source>
        <dbReference type="EMBL" id="GJM64571.1"/>
    </source>
</evidence>
<name>A0AAN5APR1_9BACT</name>
<proteinExistence type="predicted"/>